<evidence type="ECO:0000313" key="1">
    <source>
        <dbReference type="EMBL" id="GFS45112.1"/>
    </source>
</evidence>
<name>A0A8X6IGP6_9ARAC</name>
<proteinExistence type="predicted"/>
<dbReference type="EMBL" id="BMAV01025835">
    <property type="protein sequence ID" value="GFS45112.1"/>
    <property type="molecule type" value="Genomic_DNA"/>
</dbReference>
<protein>
    <submittedName>
        <fullName evidence="1">Uncharacterized protein</fullName>
    </submittedName>
</protein>
<keyword evidence="2" id="KW-1185">Reference proteome</keyword>
<dbReference type="OrthoDB" id="2013972at2759"/>
<sequence>MFMPSLQHIALVKIAVDLHREPEIRILETELNKRLYQLPGIVWEDIIRRKYPTSDCPSNLQDGIVAMMRPISLEISDWIESHGAISYSDYLSGLTFFPIGTINRMETFKVLAKDEKIKIEERFWMACHYCVSKEISIFWNKLSESDQMRICERYSNDNSGKLNVEFVKRWIKWLQGSSRRIPDFLPAFRGQLTPLTLHKYAPEIRDLLISTLFQDIKQTVSTRSFVLPLEVRLRTDLPLSFPYAFLRSCLFWPFQRFFMESLNVAWDVLSEDDFVFLLHVIICQKILMDWRDFHYINLLRRVWHESPVRYKGYVQETDMFKVLTEIINDGCPQNSIPKRLLLHHEDVVRNAEICNTITDEDEPSEEEE</sequence>
<comment type="caution">
    <text evidence="1">The sequence shown here is derived from an EMBL/GenBank/DDBJ whole genome shotgun (WGS) entry which is preliminary data.</text>
</comment>
<evidence type="ECO:0000313" key="2">
    <source>
        <dbReference type="Proteomes" id="UP000886998"/>
    </source>
</evidence>
<dbReference type="AlphaFoldDB" id="A0A8X6IGP6"/>
<accession>A0A8X6IGP6</accession>
<gene>
    <name evidence="1" type="primary">NCL1_45509</name>
    <name evidence="1" type="ORF">TNIN_13041</name>
</gene>
<dbReference type="Proteomes" id="UP000886998">
    <property type="component" value="Unassembled WGS sequence"/>
</dbReference>
<reference evidence="1" key="1">
    <citation type="submission" date="2020-08" db="EMBL/GenBank/DDBJ databases">
        <title>Multicomponent nature underlies the extraordinary mechanical properties of spider dragline silk.</title>
        <authorList>
            <person name="Kono N."/>
            <person name="Nakamura H."/>
            <person name="Mori M."/>
            <person name="Yoshida Y."/>
            <person name="Ohtoshi R."/>
            <person name="Malay A.D."/>
            <person name="Moran D.A.P."/>
            <person name="Tomita M."/>
            <person name="Numata K."/>
            <person name="Arakawa K."/>
        </authorList>
    </citation>
    <scope>NUCLEOTIDE SEQUENCE</scope>
</reference>
<organism evidence="1 2">
    <name type="scientific">Trichonephila inaurata madagascariensis</name>
    <dbReference type="NCBI Taxonomy" id="2747483"/>
    <lineage>
        <taxon>Eukaryota</taxon>
        <taxon>Metazoa</taxon>
        <taxon>Ecdysozoa</taxon>
        <taxon>Arthropoda</taxon>
        <taxon>Chelicerata</taxon>
        <taxon>Arachnida</taxon>
        <taxon>Araneae</taxon>
        <taxon>Araneomorphae</taxon>
        <taxon>Entelegynae</taxon>
        <taxon>Araneoidea</taxon>
        <taxon>Nephilidae</taxon>
        <taxon>Trichonephila</taxon>
        <taxon>Trichonephila inaurata</taxon>
    </lineage>
</organism>